<organism evidence="2 3">
    <name type="scientific">Phyllosticta capitalensis</name>
    <dbReference type="NCBI Taxonomy" id="121624"/>
    <lineage>
        <taxon>Eukaryota</taxon>
        <taxon>Fungi</taxon>
        <taxon>Dikarya</taxon>
        <taxon>Ascomycota</taxon>
        <taxon>Pezizomycotina</taxon>
        <taxon>Dothideomycetes</taxon>
        <taxon>Dothideomycetes incertae sedis</taxon>
        <taxon>Botryosphaeriales</taxon>
        <taxon>Phyllostictaceae</taxon>
        <taxon>Phyllosticta</taxon>
    </lineage>
</organism>
<evidence type="ECO:0000313" key="2">
    <source>
        <dbReference type="EMBL" id="KAK8247216.1"/>
    </source>
</evidence>
<proteinExistence type="predicted"/>
<evidence type="ECO:0000313" key="3">
    <source>
        <dbReference type="Proteomes" id="UP001492380"/>
    </source>
</evidence>
<gene>
    <name evidence="2" type="ORF">HDK90DRAFT_461992</name>
</gene>
<evidence type="ECO:0008006" key="4">
    <source>
        <dbReference type="Google" id="ProtNLM"/>
    </source>
</evidence>
<dbReference type="Proteomes" id="UP001492380">
    <property type="component" value="Unassembled WGS sequence"/>
</dbReference>
<feature type="compositionally biased region" description="Basic residues" evidence="1">
    <location>
        <begin position="348"/>
        <end position="361"/>
    </location>
</feature>
<keyword evidence="3" id="KW-1185">Reference proteome</keyword>
<evidence type="ECO:0000256" key="1">
    <source>
        <dbReference type="SAM" id="MobiDB-lite"/>
    </source>
</evidence>
<sequence>MDGFDFVDGTALITTVDGHSLYWSDDMVDLFNNTSSADASASSSDHAPSAAANSTAANSAASAPSTAASSTNASPAAVPVVPVVPAIPAAADSFSDVCFVPSIQALKTMPCAPVVNKSQYERIQEYGTEIRTAIENGRPCIRDDHMERMSDCQHCSTVALFKAHDDHLAGRSTKGKSTAHKSDLAPLDHHEEWLAILAKKEVDKAAPSRSFGTAQGKHWVKSHLHIAMDGQGNECLFWGNPEGKERLIENGAGEKAYGLVLYDTAAAIKLHEIHVNGGKHLGRDATAKAFQALGFKAPGKSTIAAYIKTCPGCKDRTPPAPAASRQKKRGRQEAFGGEDTVEENARPAPKRSKAAPKRRSKATPEAALPAEPQANGQNLQAVAQEPQDGVQGPIIDPALAGDNGALLGNGAVPYPPGPGQLRWALGSPDRCSAASPGPGRPVGRALRLS</sequence>
<feature type="region of interest" description="Disordered" evidence="1">
    <location>
        <begin position="389"/>
        <end position="449"/>
    </location>
</feature>
<protein>
    <recommendedName>
        <fullName evidence="4">Integrase zinc-binding domain-containing protein</fullName>
    </recommendedName>
</protein>
<reference evidence="2 3" key="1">
    <citation type="submission" date="2024-04" db="EMBL/GenBank/DDBJ databases">
        <title>Phyllosticta paracitricarpa is synonymous to the EU quarantine fungus P. citricarpa based on phylogenomic analyses.</title>
        <authorList>
            <consortium name="Lawrence Berkeley National Laboratory"/>
            <person name="Van Ingen-Buijs V.A."/>
            <person name="Van Westerhoven A.C."/>
            <person name="Haridas S."/>
            <person name="Skiadas P."/>
            <person name="Martin F."/>
            <person name="Groenewald J.Z."/>
            <person name="Crous P.W."/>
            <person name="Seidl M.F."/>
        </authorList>
    </citation>
    <scope>NUCLEOTIDE SEQUENCE [LARGE SCALE GENOMIC DNA]</scope>
    <source>
        <strain evidence="2 3">CBS 123374</strain>
    </source>
</reference>
<feature type="compositionally biased region" description="Low complexity" evidence="1">
    <location>
        <begin position="398"/>
        <end position="411"/>
    </location>
</feature>
<comment type="caution">
    <text evidence="2">The sequence shown here is derived from an EMBL/GenBank/DDBJ whole genome shotgun (WGS) entry which is preliminary data.</text>
</comment>
<name>A0ABR1Z481_9PEZI</name>
<dbReference type="EMBL" id="JBBWRZ010000001">
    <property type="protein sequence ID" value="KAK8247216.1"/>
    <property type="molecule type" value="Genomic_DNA"/>
</dbReference>
<accession>A0ABR1Z481</accession>
<feature type="region of interest" description="Disordered" evidence="1">
    <location>
        <begin position="310"/>
        <end position="373"/>
    </location>
</feature>